<dbReference type="Proteomes" id="UP000288716">
    <property type="component" value="Unassembled WGS sequence"/>
</dbReference>
<dbReference type="GO" id="GO:0006401">
    <property type="term" value="P:RNA catabolic process"/>
    <property type="evidence" value="ECO:0007669"/>
    <property type="project" value="TreeGrafter"/>
</dbReference>
<dbReference type="OrthoDB" id="435754at2759"/>
<reference evidence="4 5" key="1">
    <citation type="journal article" date="2018" name="Gigascience">
        <title>Genomes of trombidid mites reveal novel predicted allergens and laterally-transferred genes associated with secondary metabolism.</title>
        <authorList>
            <person name="Dong X."/>
            <person name="Chaisiri K."/>
            <person name="Xia D."/>
            <person name="Armstrong S.D."/>
            <person name="Fang Y."/>
            <person name="Donnelly M.J."/>
            <person name="Kadowaki T."/>
            <person name="McGarry J.W."/>
            <person name="Darby A.C."/>
            <person name="Makepeace B.L."/>
        </authorList>
    </citation>
    <scope>NUCLEOTIDE SEQUENCE [LARGE SCALE GENOMIC DNA]</scope>
    <source>
        <strain evidence="4">UoL-UT</strain>
    </source>
</reference>
<dbReference type="AlphaFoldDB" id="A0A443S729"/>
<evidence type="ECO:0000256" key="3">
    <source>
        <dbReference type="SAM" id="SignalP"/>
    </source>
</evidence>
<dbReference type="GO" id="GO:0003723">
    <property type="term" value="F:RNA binding"/>
    <property type="evidence" value="ECO:0007669"/>
    <property type="project" value="InterPro"/>
</dbReference>
<dbReference type="VEuPathDB" id="VectorBase:LDEU008684"/>
<dbReference type="GO" id="GO:0005576">
    <property type="term" value="C:extracellular region"/>
    <property type="evidence" value="ECO:0007669"/>
    <property type="project" value="TreeGrafter"/>
</dbReference>
<dbReference type="PROSITE" id="PS00531">
    <property type="entry name" value="RNASE_T2_2"/>
    <property type="match status" value="1"/>
</dbReference>
<feature type="chain" id="PRO_5019512965" evidence="3">
    <location>
        <begin position="16"/>
        <end position="234"/>
    </location>
</feature>
<evidence type="ECO:0000256" key="2">
    <source>
        <dbReference type="RuleBase" id="RU004328"/>
    </source>
</evidence>
<organism evidence="4 5">
    <name type="scientific">Leptotrombidium deliense</name>
    <dbReference type="NCBI Taxonomy" id="299467"/>
    <lineage>
        <taxon>Eukaryota</taxon>
        <taxon>Metazoa</taxon>
        <taxon>Ecdysozoa</taxon>
        <taxon>Arthropoda</taxon>
        <taxon>Chelicerata</taxon>
        <taxon>Arachnida</taxon>
        <taxon>Acari</taxon>
        <taxon>Acariformes</taxon>
        <taxon>Trombidiformes</taxon>
        <taxon>Prostigmata</taxon>
        <taxon>Anystina</taxon>
        <taxon>Parasitengona</taxon>
        <taxon>Trombiculoidea</taxon>
        <taxon>Trombiculidae</taxon>
        <taxon>Leptotrombidium</taxon>
    </lineage>
</organism>
<dbReference type="InterPro" id="IPR036430">
    <property type="entry name" value="RNase_T2-like_sf"/>
</dbReference>
<dbReference type="Gene3D" id="3.90.730.10">
    <property type="entry name" value="Ribonuclease T2-like"/>
    <property type="match status" value="1"/>
</dbReference>
<sequence length="234" mass="27134">MIVALFLFMPFQSETSEIVDSDLCPSVSPFNYIALSLTWTPGFCFQNEKCINLPVNRWTIHGTWPSNYAAPSPSYCCIAPDAEERVIQKFSHQLNKYWKGMGRSNTEFWNYEWNKHGTCGYGSRKLFGQLNYFQSTLLLFHAIDLDSSLSRKLILPHKFGLLSVYSLEHIRASLMSEYGKRVKFGCRNVQMHISGTSNFLKEIIFCFDKHKLRQINCVGKDFKCDGKFVHYVKY</sequence>
<keyword evidence="3" id="KW-0732">Signal</keyword>
<dbReference type="SUPFAM" id="SSF55895">
    <property type="entry name" value="Ribonuclease Rh-like"/>
    <property type="match status" value="1"/>
</dbReference>
<evidence type="ECO:0000313" key="5">
    <source>
        <dbReference type="Proteomes" id="UP000288716"/>
    </source>
</evidence>
<proteinExistence type="inferred from homology"/>
<protein>
    <submittedName>
        <fullName evidence="4">Ribonuclease Oy-like protein</fullName>
    </submittedName>
</protein>
<evidence type="ECO:0000256" key="1">
    <source>
        <dbReference type="ARBA" id="ARBA00007469"/>
    </source>
</evidence>
<name>A0A443S729_9ACAR</name>
<comment type="similarity">
    <text evidence="1 2">Belongs to the RNase T2 family.</text>
</comment>
<keyword evidence="5" id="KW-1185">Reference proteome</keyword>
<dbReference type="PANTHER" id="PTHR11240">
    <property type="entry name" value="RIBONUCLEASE T2"/>
    <property type="match status" value="1"/>
</dbReference>
<accession>A0A443S729</accession>
<dbReference type="Pfam" id="PF00445">
    <property type="entry name" value="Ribonuclease_T2"/>
    <property type="match status" value="1"/>
</dbReference>
<dbReference type="PANTHER" id="PTHR11240:SF22">
    <property type="entry name" value="RIBONUCLEASE T2"/>
    <property type="match status" value="1"/>
</dbReference>
<dbReference type="EMBL" id="NCKV01006599">
    <property type="protein sequence ID" value="RWS23356.1"/>
    <property type="molecule type" value="Genomic_DNA"/>
</dbReference>
<evidence type="ECO:0000313" key="4">
    <source>
        <dbReference type="EMBL" id="RWS23356.1"/>
    </source>
</evidence>
<dbReference type="GO" id="GO:0033897">
    <property type="term" value="F:ribonuclease T2 activity"/>
    <property type="evidence" value="ECO:0007669"/>
    <property type="project" value="InterPro"/>
</dbReference>
<dbReference type="InterPro" id="IPR033130">
    <property type="entry name" value="RNase_T2_His_AS_2"/>
</dbReference>
<feature type="signal peptide" evidence="3">
    <location>
        <begin position="1"/>
        <end position="15"/>
    </location>
</feature>
<comment type="caution">
    <text evidence="4">The sequence shown here is derived from an EMBL/GenBank/DDBJ whole genome shotgun (WGS) entry which is preliminary data.</text>
</comment>
<dbReference type="InterPro" id="IPR001568">
    <property type="entry name" value="RNase_T2-like"/>
</dbReference>
<gene>
    <name evidence="4" type="ORF">B4U80_13395</name>
</gene>